<name>A0A0N7J7M6_PHOVU</name>
<protein>
    <recommendedName>
        <fullName evidence="3">Polysaccharide pyruvyl transferase family protein</fullName>
    </recommendedName>
</protein>
<proteinExistence type="predicted"/>
<sequence>MLEKKIALLTSVTFNNIGNGFIDLGAEAALMKALPLNAELFKVSSNANFAATMGQMFMLKENPIINWLWVHTMQRAAKKLHDRSYKTVKTQNIFSMASMVKCDYFIIPGCVLTVPFFTIYGDLIKRKAEQGSKIIFLGASGNFYTEYEVKFVSEYLRKLQPYAIMTVIALPIKYYANFTKNSYNGIDNVFFVNLLNLPQIDTDLTPYVVLNIEEPKHYRIKEELKNIFKEKNIVYSYHKPFPYTKVSKLVKNGVIVSDNPMDYLLLYRNASEVYSDRVHACIPTLAFGNKARLFSNSPRIALFENAKIPDVRERLVSIEGLKEMQDKQIAFLASLLQ</sequence>
<dbReference type="AlphaFoldDB" id="A0A0N7J7M6"/>
<dbReference type="PATRIC" id="fig|821.40.peg.3614"/>
<evidence type="ECO:0000313" key="1">
    <source>
        <dbReference type="EMBL" id="ALK85594.1"/>
    </source>
</evidence>
<gene>
    <name evidence="1" type="ORF">BvMPK_3013</name>
</gene>
<organism evidence="1 2">
    <name type="scientific">Phocaeicola vulgatus</name>
    <name type="common">Bacteroides vulgatus</name>
    <dbReference type="NCBI Taxonomy" id="821"/>
    <lineage>
        <taxon>Bacteria</taxon>
        <taxon>Pseudomonadati</taxon>
        <taxon>Bacteroidota</taxon>
        <taxon>Bacteroidia</taxon>
        <taxon>Bacteroidales</taxon>
        <taxon>Bacteroidaceae</taxon>
        <taxon>Phocaeicola</taxon>
    </lineage>
</organism>
<evidence type="ECO:0008006" key="3">
    <source>
        <dbReference type="Google" id="ProtNLM"/>
    </source>
</evidence>
<dbReference type="EMBL" id="CP013020">
    <property type="protein sequence ID" value="ALK85594.1"/>
    <property type="molecule type" value="Genomic_DNA"/>
</dbReference>
<accession>A0A0N7J7M6</accession>
<dbReference type="Proteomes" id="UP000061587">
    <property type="component" value="Chromosome"/>
</dbReference>
<reference evidence="1 2" key="2">
    <citation type="journal article" date="2016" name="Genome Biol. Evol.">
        <title>Extensive mobilome-driven genome diversification in mouse gut-associated Bacteroides vulgatus mpk.</title>
        <authorList>
            <person name="Lange A."/>
            <person name="Beier S."/>
            <person name="Steimle A."/>
            <person name="Autenrieth I.B."/>
            <person name="Huson D.H."/>
            <person name="Frick J.S."/>
        </authorList>
    </citation>
    <scope>NUCLEOTIDE SEQUENCE [LARGE SCALE GENOMIC DNA]</scope>
    <source>
        <strain evidence="2">mpk</strain>
    </source>
</reference>
<reference evidence="2" key="1">
    <citation type="submission" date="2015-10" db="EMBL/GenBank/DDBJ databases">
        <title>Extensive mobilome-driven genome diversification in gut-associated Bacteroides vulgatus mpk.</title>
        <authorList>
            <person name="Beier S."/>
            <person name="Lange A."/>
            <person name="Huson D.H."/>
            <person name="Frick J.-S."/>
            <person name="Autenrieth I.B."/>
        </authorList>
    </citation>
    <scope>NUCLEOTIDE SEQUENCE [LARGE SCALE GENOMIC DNA]</scope>
    <source>
        <strain evidence="2">mpk</strain>
    </source>
</reference>
<evidence type="ECO:0000313" key="2">
    <source>
        <dbReference type="Proteomes" id="UP000061587"/>
    </source>
</evidence>